<accession>A0A0F0CPG0</accession>
<evidence type="ECO:0000313" key="2">
    <source>
        <dbReference type="Proteomes" id="UP000033428"/>
    </source>
</evidence>
<proteinExistence type="predicted"/>
<organism evidence="1 2">
    <name type="scientific">Candidatus Omnitrophus magneticus</name>
    <dbReference type="NCBI Taxonomy" id="1609969"/>
    <lineage>
        <taxon>Bacteria</taxon>
        <taxon>Pseudomonadati</taxon>
        <taxon>Candidatus Omnitrophota</taxon>
        <taxon>Candidatus Omnitrophus</taxon>
    </lineage>
</organism>
<sequence>MDLSWRKQRLSITRNVKRAWEAYSEEKPIAIKLAIPRIIT</sequence>
<dbReference type="EMBL" id="JYNY01000447">
    <property type="protein sequence ID" value="KJJ83909.1"/>
    <property type="molecule type" value="Genomic_DNA"/>
</dbReference>
<keyword evidence="2" id="KW-1185">Reference proteome</keyword>
<evidence type="ECO:0000313" key="1">
    <source>
        <dbReference type="EMBL" id="KJJ83909.1"/>
    </source>
</evidence>
<comment type="caution">
    <text evidence="1">The sequence shown here is derived from an EMBL/GenBank/DDBJ whole genome shotgun (WGS) entry which is preliminary data.</text>
</comment>
<dbReference type="AlphaFoldDB" id="A0A0F0CPG0"/>
<gene>
    <name evidence="1" type="ORF">OMAG_002223</name>
</gene>
<protein>
    <submittedName>
        <fullName evidence="1">Uncharacterized protein</fullName>
    </submittedName>
</protein>
<dbReference type="Proteomes" id="UP000033428">
    <property type="component" value="Unassembled WGS sequence"/>
</dbReference>
<reference evidence="1 2" key="1">
    <citation type="submission" date="2015-02" db="EMBL/GenBank/DDBJ databases">
        <title>Single-cell genomics of uncultivated deep-branching MTB reveals a conserved set of magnetosome genes.</title>
        <authorList>
            <person name="Kolinko S."/>
            <person name="Richter M."/>
            <person name="Glockner F.O."/>
            <person name="Brachmann A."/>
            <person name="Schuler D."/>
        </authorList>
    </citation>
    <scope>NUCLEOTIDE SEQUENCE [LARGE SCALE GENOMIC DNA]</scope>
    <source>
        <strain evidence="1">SKK-01</strain>
    </source>
</reference>
<name>A0A0F0CPG0_9BACT</name>